<evidence type="ECO:0000256" key="1">
    <source>
        <dbReference type="SAM" id="Phobius"/>
    </source>
</evidence>
<reference evidence="2" key="1">
    <citation type="submission" date="2018-06" db="EMBL/GenBank/DDBJ databases">
        <authorList>
            <person name="Zhirakovskaya E."/>
        </authorList>
    </citation>
    <scope>NUCLEOTIDE SEQUENCE</scope>
</reference>
<keyword evidence="1" id="KW-1133">Transmembrane helix</keyword>
<evidence type="ECO:0000313" key="2">
    <source>
        <dbReference type="EMBL" id="VAW65112.1"/>
    </source>
</evidence>
<dbReference type="AlphaFoldDB" id="A0A3B0XPL3"/>
<accession>A0A3B0XPL3</accession>
<keyword evidence="1" id="KW-0812">Transmembrane</keyword>
<protein>
    <submittedName>
        <fullName evidence="2">Uncharacterized protein</fullName>
    </submittedName>
</protein>
<keyword evidence="1" id="KW-0472">Membrane</keyword>
<name>A0A3B0XPL3_9ZZZZ</name>
<organism evidence="2">
    <name type="scientific">hydrothermal vent metagenome</name>
    <dbReference type="NCBI Taxonomy" id="652676"/>
    <lineage>
        <taxon>unclassified sequences</taxon>
        <taxon>metagenomes</taxon>
        <taxon>ecological metagenomes</taxon>
    </lineage>
</organism>
<dbReference type="EMBL" id="UOFG01000244">
    <property type="protein sequence ID" value="VAW65112.1"/>
    <property type="molecule type" value="Genomic_DNA"/>
</dbReference>
<sequence>MINDNYLYTLISILILTGTTTSCGRVYYIEPDTESFASVSFSNLSPELPDIYIIDECKPVPVDYRLIEQKKLKQRSAHKTRIPAGKYITFKYEYNFLVNNRTQPVTSEGKLSSRIKIEKTNYASTCSSLVSFMPENNIHYEVYFTLLDTQCTIKASKSVISEKTGKKLLHSFPTTNSNSCKNR</sequence>
<gene>
    <name evidence="2" type="ORF">MNBD_GAMMA11-2115</name>
</gene>
<feature type="transmembrane region" description="Helical" evidence="1">
    <location>
        <begin position="6"/>
        <end position="28"/>
    </location>
</feature>
<proteinExistence type="predicted"/>